<accession>A0A1F6FFZ0</accession>
<dbReference type="Proteomes" id="UP000177325">
    <property type="component" value="Unassembled WGS sequence"/>
</dbReference>
<evidence type="ECO:0000256" key="1">
    <source>
        <dbReference type="SAM" id="Phobius"/>
    </source>
</evidence>
<comment type="caution">
    <text evidence="2">The sequence shown here is derived from an EMBL/GenBank/DDBJ whole genome shotgun (WGS) entry which is preliminary data.</text>
</comment>
<dbReference type="AlphaFoldDB" id="A0A1F6FFZ0"/>
<evidence type="ECO:0000313" key="3">
    <source>
        <dbReference type="Proteomes" id="UP000177325"/>
    </source>
</evidence>
<protein>
    <submittedName>
        <fullName evidence="2">Uncharacterized protein</fullName>
    </submittedName>
</protein>
<organism evidence="2 3">
    <name type="scientific">Candidatus Kaiserbacteria bacterium RIFCSPLOWO2_12_FULL_45_26</name>
    <dbReference type="NCBI Taxonomy" id="1798525"/>
    <lineage>
        <taxon>Bacteria</taxon>
        <taxon>Candidatus Kaiseribacteriota</taxon>
    </lineage>
</organism>
<feature type="transmembrane region" description="Helical" evidence="1">
    <location>
        <begin position="6"/>
        <end position="25"/>
    </location>
</feature>
<dbReference type="EMBL" id="MFMM01000001">
    <property type="protein sequence ID" value="OGG84750.1"/>
    <property type="molecule type" value="Genomic_DNA"/>
</dbReference>
<proteinExistence type="predicted"/>
<evidence type="ECO:0000313" key="2">
    <source>
        <dbReference type="EMBL" id="OGG84750.1"/>
    </source>
</evidence>
<gene>
    <name evidence="2" type="ORF">A3G90_01535</name>
</gene>
<dbReference type="STRING" id="1798525.A3G90_01535"/>
<keyword evidence="1" id="KW-0812">Transmembrane</keyword>
<reference evidence="2 3" key="1">
    <citation type="journal article" date="2016" name="Nat. Commun.">
        <title>Thousands of microbial genomes shed light on interconnected biogeochemical processes in an aquifer system.</title>
        <authorList>
            <person name="Anantharaman K."/>
            <person name="Brown C.T."/>
            <person name="Hug L.A."/>
            <person name="Sharon I."/>
            <person name="Castelle C.J."/>
            <person name="Probst A.J."/>
            <person name="Thomas B.C."/>
            <person name="Singh A."/>
            <person name="Wilkins M.J."/>
            <person name="Karaoz U."/>
            <person name="Brodie E.L."/>
            <person name="Williams K.H."/>
            <person name="Hubbard S.S."/>
            <person name="Banfield J.F."/>
        </authorList>
    </citation>
    <scope>NUCLEOTIDE SEQUENCE [LARGE SCALE GENOMIC DNA]</scope>
</reference>
<keyword evidence="1" id="KW-0472">Membrane</keyword>
<keyword evidence="1" id="KW-1133">Transmembrane helix</keyword>
<name>A0A1F6FFZ0_9BACT</name>
<sequence>MNNNVLVAVIVVILIVIGFFIYGAMNDETDTVPTTATSSNSSTGSTSAEIEAEFARNATIRAEEAKAKEVAFTIDVTKLPEAQQASLKVMGMNDTSIDITNAMLTCARVDMSETRVKEIEDGASVTASEGIKLVSCYNAN</sequence>